<dbReference type="EMBL" id="AMCI01005105">
    <property type="protein sequence ID" value="EJW96782.1"/>
    <property type="molecule type" value="Genomic_DNA"/>
</dbReference>
<accession>J9G4P0</accession>
<protein>
    <submittedName>
        <fullName evidence="2">Uncharacterized protein</fullName>
    </submittedName>
</protein>
<feature type="region of interest" description="Disordered" evidence="1">
    <location>
        <begin position="1"/>
        <end position="56"/>
    </location>
</feature>
<evidence type="ECO:0000313" key="2">
    <source>
        <dbReference type="EMBL" id="EJW96782.1"/>
    </source>
</evidence>
<feature type="compositionally biased region" description="Basic residues" evidence="1">
    <location>
        <begin position="19"/>
        <end position="31"/>
    </location>
</feature>
<comment type="caution">
    <text evidence="2">The sequence shown here is derived from an EMBL/GenBank/DDBJ whole genome shotgun (WGS) entry which is preliminary data.</text>
</comment>
<proteinExistence type="predicted"/>
<name>J9G4P0_9ZZZZ</name>
<sequence>MTAYNKRRYTNVQYCRPSTKQRRQHGRRSAQRHHDKELWHRPLTCPRLPPSVRHLK</sequence>
<gene>
    <name evidence="2" type="ORF">EVA_15107</name>
</gene>
<organism evidence="2">
    <name type="scientific">gut metagenome</name>
    <dbReference type="NCBI Taxonomy" id="749906"/>
    <lineage>
        <taxon>unclassified sequences</taxon>
        <taxon>metagenomes</taxon>
        <taxon>organismal metagenomes</taxon>
    </lineage>
</organism>
<dbReference type="AlphaFoldDB" id="J9G4P0"/>
<reference evidence="2" key="1">
    <citation type="journal article" date="2012" name="PLoS ONE">
        <title>Gene sets for utilization of primary and secondary nutrition supplies in the distal gut of endangered iberian lynx.</title>
        <authorList>
            <person name="Alcaide M."/>
            <person name="Messina E."/>
            <person name="Richter M."/>
            <person name="Bargiela R."/>
            <person name="Peplies J."/>
            <person name="Huws S.A."/>
            <person name="Newbold C.J."/>
            <person name="Golyshin P.N."/>
            <person name="Simon M.A."/>
            <person name="Lopez G."/>
            <person name="Yakimov M.M."/>
            <person name="Ferrer M."/>
        </authorList>
    </citation>
    <scope>NUCLEOTIDE SEQUENCE</scope>
</reference>
<evidence type="ECO:0000256" key="1">
    <source>
        <dbReference type="SAM" id="MobiDB-lite"/>
    </source>
</evidence>